<feature type="domain" description="Major facilitator superfamily (MFS) profile" evidence="8">
    <location>
        <begin position="81"/>
        <end position="569"/>
    </location>
</feature>
<feature type="transmembrane region" description="Helical" evidence="7">
    <location>
        <begin position="146"/>
        <end position="165"/>
    </location>
</feature>
<evidence type="ECO:0000256" key="7">
    <source>
        <dbReference type="SAM" id="Phobius"/>
    </source>
</evidence>
<feature type="transmembrane region" description="Helical" evidence="7">
    <location>
        <begin position="207"/>
        <end position="226"/>
    </location>
</feature>
<evidence type="ECO:0000313" key="9">
    <source>
        <dbReference type="EMBL" id="UJO17400.1"/>
    </source>
</evidence>
<dbReference type="Gene3D" id="1.20.1250.20">
    <property type="entry name" value="MFS general substrate transporter like domains"/>
    <property type="match status" value="1"/>
</dbReference>
<reference evidence="9" key="2">
    <citation type="journal article" date="2022" name="Microb. Genom.">
        <title>A chromosome-scale genome assembly of the tomato pathogen Cladosporium fulvum reveals a compartmentalized genome architecture and the presence of a dispensable chromosome.</title>
        <authorList>
            <person name="Zaccaron A.Z."/>
            <person name="Chen L.H."/>
            <person name="Samaras A."/>
            <person name="Stergiopoulos I."/>
        </authorList>
    </citation>
    <scope>NUCLEOTIDE SEQUENCE</scope>
    <source>
        <strain evidence="9">Race5_Kim</strain>
    </source>
</reference>
<dbReference type="FunFam" id="1.20.1720.10:FF:000012">
    <property type="entry name" value="MFS toxin efflux pump (AflT)"/>
    <property type="match status" value="1"/>
</dbReference>
<feature type="transmembrane region" description="Helical" evidence="7">
    <location>
        <begin position="435"/>
        <end position="460"/>
    </location>
</feature>
<evidence type="ECO:0000313" key="10">
    <source>
        <dbReference type="Proteomes" id="UP000756132"/>
    </source>
</evidence>
<accession>A0A9Q8P8M9</accession>
<dbReference type="PANTHER" id="PTHR23501">
    <property type="entry name" value="MAJOR FACILITATOR SUPERFAMILY"/>
    <property type="match status" value="1"/>
</dbReference>
<dbReference type="GO" id="GO:0005886">
    <property type="term" value="C:plasma membrane"/>
    <property type="evidence" value="ECO:0007669"/>
    <property type="project" value="TreeGrafter"/>
</dbReference>
<feature type="transmembrane region" description="Helical" evidence="7">
    <location>
        <begin position="472"/>
        <end position="495"/>
    </location>
</feature>
<dbReference type="CDD" id="cd17502">
    <property type="entry name" value="MFS_Azr1_MDR_like"/>
    <property type="match status" value="1"/>
</dbReference>
<comment type="subcellular location">
    <subcellularLocation>
        <location evidence="1">Membrane</location>
        <topology evidence="1">Multi-pass membrane protein</topology>
    </subcellularLocation>
</comment>
<dbReference type="KEGG" id="ffu:CLAFUR5_06396"/>
<protein>
    <submittedName>
        <fullName evidence="9">Efflux pump gsfJ</fullName>
    </submittedName>
</protein>
<dbReference type="InterPro" id="IPR020846">
    <property type="entry name" value="MFS_dom"/>
</dbReference>
<dbReference type="Proteomes" id="UP000756132">
    <property type="component" value="Chromosome 5"/>
</dbReference>
<proteinExistence type="predicted"/>
<dbReference type="InterPro" id="IPR011701">
    <property type="entry name" value="MFS"/>
</dbReference>
<dbReference type="Pfam" id="PF07690">
    <property type="entry name" value="MFS_1"/>
    <property type="match status" value="1"/>
</dbReference>
<evidence type="ECO:0000256" key="4">
    <source>
        <dbReference type="ARBA" id="ARBA00022989"/>
    </source>
</evidence>
<feature type="transmembrane region" description="Helical" evidence="7">
    <location>
        <begin position="305"/>
        <end position="324"/>
    </location>
</feature>
<evidence type="ECO:0000256" key="6">
    <source>
        <dbReference type="SAM" id="MobiDB-lite"/>
    </source>
</evidence>
<organism evidence="9 10">
    <name type="scientific">Passalora fulva</name>
    <name type="common">Tomato leaf mold</name>
    <name type="synonym">Cladosporium fulvum</name>
    <dbReference type="NCBI Taxonomy" id="5499"/>
    <lineage>
        <taxon>Eukaryota</taxon>
        <taxon>Fungi</taxon>
        <taxon>Dikarya</taxon>
        <taxon>Ascomycota</taxon>
        <taxon>Pezizomycotina</taxon>
        <taxon>Dothideomycetes</taxon>
        <taxon>Dothideomycetidae</taxon>
        <taxon>Mycosphaerellales</taxon>
        <taxon>Mycosphaerellaceae</taxon>
        <taxon>Fulvia</taxon>
    </lineage>
</organism>
<dbReference type="RefSeq" id="XP_047761766.1">
    <property type="nucleotide sequence ID" value="XM_047905544.1"/>
</dbReference>
<dbReference type="PRINTS" id="PR01036">
    <property type="entry name" value="TCRTETB"/>
</dbReference>
<feature type="transmembrane region" description="Helical" evidence="7">
    <location>
        <begin position="385"/>
        <end position="402"/>
    </location>
</feature>
<dbReference type="PANTHER" id="PTHR23501:SF177">
    <property type="entry name" value="MAJOR FACILITATOR SUPERFAMILY (MFS) PROFILE DOMAIN-CONTAINING PROTEIN-RELATED"/>
    <property type="match status" value="1"/>
</dbReference>
<keyword evidence="2" id="KW-0813">Transport</keyword>
<feature type="transmembrane region" description="Helical" evidence="7">
    <location>
        <begin position="171"/>
        <end position="195"/>
    </location>
</feature>
<dbReference type="PROSITE" id="PS50850">
    <property type="entry name" value="MFS"/>
    <property type="match status" value="1"/>
</dbReference>
<feature type="region of interest" description="Disordered" evidence="6">
    <location>
        <begin position="31"/>
        <end position="66"/>
    </location>
</feature>
<dbReference type="GO" id="GO:0022857">
    <property type="term" value="F:transmembrane transporter activity"/>
    <property type="evidence" value="ECO:0007669"/>
    <property type="project" value="InterPro"/>
</dbReference>
<evidence type="ECO:0000256" key="5">
    <source>
        <dbReference type="ARBA" id="ARBA00023136"/>
    </source>
</evidence>
<dbReference type="InterPro" id="IPR036259">
    <property type="entry name" value="MFS_trans_sf"/>
</dbReference>
<dbReference type="SUPFAM" id="SSF103473">
    <property type="entry name" value="MFS general substrate transporter"/>
    <property type="match status" value="2"/>
</dbReference>
<feature type="transmembrane region" description="Helical" evidence="7">
    <location>
        <begin position="409"/>
        <end position="429"/>
    </location>
</feature>
<feature type="transmembrane region" description="Helical" evidence="7">
    <location>
        <begin position="538"/>
        <end position="562"/>
    </location>
</feature>
<feature type="compositionally biased region" description="Basic and acidic residues" evidence="6">
    <location>
        <begin position="40"/>
        <end position="60"/>
    </location>
</feature>
<sequence length="580" mass="61321">MTQTSTVHSFSHSFAYNTFFNNTMTAAEKAETETVSFDTPSEKSDNAKSQESSIRPEDPSKPQNDLVPADTYSSGLTMWLSLLGVATAYFIVPLDVSIVATAIPKITDQFQSIQDVAWYGSAFMMALGGFQSAWGKAYKYLPIKPTYLASVFIFEIGSLLCAVAPSSMAFVIGRAIAGVGAAGIACGTMTIIAVITPPQKRPFLTSLMGAVYGISSVVGPLLGGAITEGLSWRWCFYINLPFGAVAAGITLLVLTIPSTIKPPTTTLSEKLIQFDVLGTLLAMAMAITLVLALQCGGTSHPWSSPTVIGLLVGFILIIATFVLWELYQGDRAAVPQRLLGRRYMWVNSIFTALFAGSFNIGLYWIPIYFQSVSGDTPMWSGIKNISTTFSVAVTIVVSGLIASKTGIAAPLMPLGATVATVGVGLLYMLDIGTGPGAWIGFQIVAGMGWGSAFQIPMIVAQGTSDTSDISSVTAIILFFQTFGGSFTLAAAQAAFSNQLIKTLPRTAPDVAPDMVIATGATELRHVFAPSQVTGILEAYVVGLQAVWAVAVGITGLAVLFSLCSRWQRLDLQVGKTSTAA</sequence>
<evidence type="ECO:0000256" key="2">
    <source>
        <dbReference type="ARBA" id="ARBA00022448"/>
    </source>
</evidence>
<keyword evidence="5 7" id="KW-0472">Membrane</keyword>
<name>A0A9Q8P8M9_PASFU</name>
<evidence type="ECO:0000256" key="3">
    <source>
        <dbReference type="ARBA" id="ARBA00022692"/>
    </source>
</evidence>
<keyword evidence="4 7" id="KW-1133">Transmembrane helix</keyword>
<feature type="transmembrane region" description="Helical" evidence="7">
    <location>
        <begin position="79"/>
        <end position="104"/>
    </location>
</feature>
<keyword evidence="3 7" id="KW-0812">Transmembrane</keyword>
<evidence type="ECO:0000259" key="8">
    <source>
        <dbReference type="PROSITE" id="PS50850"/>
    </source>
</evidence>
<feature type="transmembrane region" description="Helical" evidence="7">
    <location>
        <begin position="116"/>
        <end position="134"/>
    </location>
</feature>
<feature type="transmembrane region" description="Helical" evidence="7">
    <location>
        <begin position="345"/>
        <end position="365"/>
    </location>
</feature>
<dbReference type="GeneID" id="71986274"/>
<reference evidence="9" key="1">
    <citation type="submission" date="2021-12" db="EMBL/GenBank/DDBJ databases">
        <authorList>
            <person name="Zaccaron A."/>
            <person name="Stergiopoulos I."/>
        </authorList>
    </citation>
    <scope>NUCLEOTIDE SEQUENCE</scope>
    <source>
        <strain evidence="9">Race5_Kim</strain>
    </source>
</reference>
<feature type="transmembrane region" description="Helical" evidence="7">
    <location>
        <begin position="238"/>
        <end position="260"/>
    </location>
</feature>
<evidence type="ECO:0000256" key="1">
    <source>
        <dbReference type="ARBA" id="ARBA00004141"/>
    </source>
</evidence>
<keyword evidence="10" id="KW-1185">Reference proteome</keyword>
<gene>
    <name evidence="9" type="ORF">CLAFUR5_06396</name>
</gene>
<feature type="transmembrane region" description="Helical" evidence="7">
    <location>
        <begin position="272"/>
        <end position="293"/>
    </location>
</feature>
<dbReference type="EMBL" id="CP090167">
    <property type="protein sequence ID" value="UJO17400.1"/>
    <property type="molecule type" value="Genomic_DNA"/>
</dbReference>
<dbReference type="AlphaFoldDB" id="A0A9Q8P8M9"/>
<dbReference type="OrthoDB" id="10021397at2759"/>